<dbReference type="Gene3D" id="1.10.357.10">
    <property type="entry name" value="Tetracycline Repressor, domain 2"/>
    <property type="match status" value="1"/>
</dbReference>
<sequence>MTVVMPAREAILRATLHIIGEQGVPALTNRRIAAAAGVSLGSLTYHFPSQTDVLRESMLLFAREETARLAAIAERAAGGAPSLAAAAATVEQVLESMTFGREDIAPLELFLQAGRDHDLRGAAAQCFEAYERLAVTVLTVLQLPDPDLLAGPVVALIAGLQLRRLATGDVGRTPPAVALTMLVAGASG</sequence>
<feature type="domain" description="HTH tetR-type" evidence="5">
    <location>
        <begin position="5"/>
        <end position="65"/>
    </location>
</feature>
<proteinExistence type="predicted"/>
<dbReference type="Pfam" id="PF00440">
    <property type="entry name" value="TetR_N"/>
    <property type="match status" value="1"/>
</dbReference>
<organism evidence="6 7">
    <name type="scientific">Fodinicola feengrottensis</name>
    <dbReference type="NCBI Taxonomy" id="435914"/>
    <lineage>
        <taxon>Bacteria</taxon>
        <taxon>Bacillati</taxon>
        <taxon>Actinomycetota</taxon>
        <taxon>Actinomycetes</taxon>
        <taxon>Mycobacteriales</taxon>
        <taxon>Fodinicola</taxon>
    </lineage>
</organism>
<evidence type="ECO:0000256" key="3">
    <source>
        <dbReference type="ARBA" id="ARBA00023163"/>
    </source>
</evidence>
<dbReference type="PROSITE" id="PS50977">
    <property type="entry name" value="HTH_TETR_2"/>
    <property type="match status" value="1"/>
</dbReference>
<keyword evidence="2 4" id="KW-0238">DNA-binding</keyword>
<evidence type="ECO:0000256" key="4">
    <source>
        <dbReference type="PROSITE-ProRule" id="PRU00335"/>
    </source>
</evidence>
<feature type="DNA-binding region" description="H-T-H motif" evidence="4">
    <location>
        <begin position="28"/>
        <end position="47"/>
    </location>
</feature>
<dbReference type="InterPro" id="IPR041583">
    <property type="entry name" value="TetR_C_31"/>
</dbReference>
<keyword evidence="7" id="KW-1185">Reference proteome</keyword>
<dbReference type="EMBL" id="BAAANY010000015">
    <property type="protein sequence ID" value="GAA1688733.1"/>
    <property type="molecule type" value="Genomic_DNA"/>
</dbReference>
<dbReference type="Proteomes" id="UP001500618">
    <property type="component" value="Unassembled WGS sequence"/>
</dbReference>
<dbReference type="Pfam" id="PF17940">
    <property type="entry name" value="TetR_C_31"/>
    <property type="match status" value="1"/>
</dbReference>
<dbReference type="RefSeq" id="WP_344312061.1">
    <property type="nucleotide sequence ID" value="NZ_BAAANY010000015.1"/>
</dbReference>
<evidence type="ECO:0000313" key="7">
    <source>
        <dbReference type="Proteomes" id="UP001500618"/>
    </source>
</evidence>
<dbReference type="InterPro" id="IPR050109">
    <property type="entry name" value="HTH-type_TetR-like_transc_reg"/>
</dbReference>
<dbReference type="PANTHER" id="PTHR30055:SF234">
    <property type="entry name" value="HTH-TYPE TRANSCRIPTIONAL REGULATOR BETI"/>
    <property type="match status" value="1"/>
</dbReference>
<comment type="caution">
    <text evidence="6">The sequence shown here is derived from an EMBL/GenBank/DDBJ whole genome shotgun (WGS) entry which is preliminary data.</text>
</comment>
<dbReference type="InterPro" id="IPR001647">
    <property type="entry name" value="HTH_TetR"/>
</dbReference>
<dbReference type="InterPro" id="IPR009057">
    <property type="entry name" value="Homeodomain-like_sf"/>
</dbReference>
<accession>A0ABP4TKL1</accession>
<evidence type="ECO:0000256" key="2">
    <source>
        <dbReference type="ARBA" id="ARBA00023125"/>
    </source>
</evidence>
<name>A0ABP4TKL1_9ACTN</name>
<keyword evidence="3" id="KW-0804">Transcription</keyword>
<reference evidence="7" key="1">
    <citation type="journal article" date="2019" name="Int. J. Syst. Evol. Microbiol.">
        <title>The Global Catalogue of Microorganisms (GCM) 10K type strain sequencing project: providing services to taxonomists for standard genome sequencing and annotation.</title>
        <authorList>
            <consortium name="The Broad Institute Genomics Platform"/>
            <consortium name="The Broad Institute Genome Sequencing Center for Infectious Disease"/>
            <person name="Wu L."/>
            <person name="Ma J."/>
        </authorList>
    </citation>
    <scope>NUCLEOTIDE SEQUENCE [LARGE SCALE GENOMIC DNA]</scope>
    <source>
        <strain evidence="7">JCM 14718</strain>
    </source>
</reference>
<keyword evidence="1" id="KW-0805">Transcription regulation</keyword>
<gene>
    <name evidence="6" type="ORF">GCM10009765_42740</name>
</gene>
<evidence type="ECO:0000256" key="1">
    <source>
        <dbReference type="ARBA" id="ARBA00023015"/>
    </source>
</evidence>
<protein>
    <submittedName>
        <fullName evidence="6">TetR/AcrR family transcriptional regulator</fullName>
    </submittedName>
</protein>
<evidence type="ECO:0000259" key="5">
    <source>
        <dbReference type="PROSITE" id="PS50977"/>
    </source>
</evidence>
<dbReference type="SUPFAM" id="SSF46689">
    <property type="entry name" value="Homeodomain-like"/>
    <property type="match status" value="1"/>
</dbReference>
<dbReference type="PRINTS" id="PR00455">
    <property type="entry name" value="HTHTETR"/>
</dbReference>
<dbReference type="PANTHER" id="PTHR30055">
    <property type="entry name" value="HTH-TYPE TRANSCRIPTIONAL REGULATOR RUTR"/>
    <property type="match status" value="1"/>
</dbReference>
<evidence type="ECO:0000313" key="6">
    <source>
        <dbReference type="EMBL" id="GAA1688733.1"/>
    </source>
</evidence>